<dbReference type="EMBL" id="JAWIIV010000005">
    <property type="protein sequence ID" value="MEC4719217.1"/>
    <property type="molecule type" value="Genomic_DNA"/>
</dbReference>
<dbReference type="RefSeq" id="WP_326505930.1">
    <property type="nucleotide sequence ID" value="NZ_JAWIIV010000005.1"/>
</dbReference>
<evidence type="ECO:0000313" key="3">
    <source>
        <dbReference type="EMBL" id="MEC4719217.1"/>
    </source>
</evidence>
<sequence>MTAGCFRAALVGSVMLLALSAQGQSRFEEEFDDKDKPWQEIAIQLPAPPKPENLLPFYANSAGTQSFAIDAASVTRGADNVVRYTLVATSDGGARNVSYEGIRCENYERKLYAFGQADGSWSRSRRDQWEKIATHTLHRHHAVLAKDYFCQQLTVAGTPEQMVARIRSNRPMTSQLYK</sequence>
<reference evidence="3 4" key="1">
    <citation type="submission" date="2023-10" db="EMBL/GenBank/DDBJ databases">
        <title>Noviherbaspirillum sp. CPCC 100848 genome assembly.</title>
        <authorList>
            <person name="Li X.Y."/>
            <person name="Fang X.M."/>
        </authorList>
    </citation>
    <scope>NUCLEOTIDE SEQUENCE [LARGE SCALE GENOMIC DNA]</scope>
    <source>
        <strain evidence="3 4">CPCC 100848</strain>
    </source>
</reference>
<keyword evidence="4" id="KW-1185">Reference proteome</keyword>
<accession>A0ABU6J7E9</accession>
<proteinExistence type="predicted"/>
<name>A0ABU6J7E9_9BURK</name>
<dbReference type="Proteomes" id="UP001352263">
    <property type="component" value="Unassembled WGS sequence"/>
</dbReference>
<evidence type="ECO:0000256" key="1">
    <source>
        <dbReference type="SAM" id="SignalP"/>
    </source>
</evidence>
<evidence type="ECO:0000259" key="2">
    <source>
        <dbReference type="Pfam" id="PF08750"/>
    </source>
</evidence>
<feature type="domain" description="CNP1-like uncharacterised" evidence="2">
    <location>
        <begin position="34"/>
        <end position="167"/>
    </location>
</feature>
<evidence type="ECO:0000313" key="4">
    <source>
        <dbReference type="Proteomes" id="UP001352263"/>
    </source>
</evidence>
<organism evidence="3 4">
    <name type="scientific">Noviherbaspirillum album</name>
    <dbReference type="NCBI Taxonomy" id="3080276"/>
    <lineage>
        <taxon>Bacteria</taxon>
        <taxon>Pseudomonadati</taxon>
        <taxon>Pseudomonadota</taxon>
        <taxon>Betaproteobacteria</taxon>
        <taxon>Burkholderiales</taxon>
        <taxon>Oxalobacteraceae</taxon>
        <taxon>Noviherbaspirillum</taxon>
    </lineage>
</organism>
<feature type="signal peptide" evidence="1">
    <location>
        <begin position="1"/>
        <end position="23"/>
    </location>
</feature>
<dbReference type="InterPro" id="IPR014861">
    <property type="entry name" value="CNP1-like_dom"/>
</dbReference>
<feature type="chain" id="PRO_5045726361" evidence="1">
    <location>
        <begin position="24"/>
        <end position="178"/>
    </location>
</feature>
<keyword evidence="1" id="KW-0732">Signal</keyword>
<comment type="caution">
    <text evidence="3">The sequence shown here is derived from an EMBL/GenBank/DDBJ whole genome shotgun (WGS) entry which is preliminary data.</text>
</comment>
<gene>
    <name evidence="3" type="ORF">RY831_08665</name>
</gene>
<protein>
    <submittedName>
        <fullName evidence="3">CNP1-like family protein</fullName>
    </submittedName>
</protein>
<dbReference type="Pfam" id="PF08750">
    <property type="entry name" value="CNP1"/>
    <property type="match status" value="1"/>
</dbReference>